<name>S8DWN4_9LAMI</name>
<evidence type="ECO:0000313" key="1">
    <source>
        <dbReference type="EMBL" id="EPS67618.1"/>
    </source>
</evidence>
<dbReference type="Proteomes" id="UP000015453">
    <property type="component" value="Unassembled WGS sequence"/>
</dbReference>
<organism evidence="1 2">
    <name type="scientific">Genlisea aurea</name>
    <dbReference type="NCBI Taxonomy" id="192259"/>
    <lineage>
        <taxon>Eukaryota</taxon>
        <taxon>Viridiplantae</taxon>
        <taxon>Streptophyta</taxon>
        <taxon>Embryophyta</taxon>
        <taxon>Tracheophyta</taxon>
        <taxon>Spermatophyta</taxon>
        <taxon>Magnoliopsida</taxon>
        <taxon>eudicotyledons</taxon>
        <taxon>Gunneridae</taxon>
        <taxon>Pentapetalae</taxon>
        <taxon>asterids</taxon>
        <taxon>lamiids</taxon>
        <taxon>Lamiales</taxon>
        <taxon>Lentibulariaceae</taxon>
        <taxon>Genlisea</taxon>
    </lineage>
</organism>
<keyword evidence="2" id="KW-1185">Reference proteome</keyword>
<protein>
    <submittedName>
        <fullName evidence="1">Uncharacterized protein</fullName>
    </submittedName>
</protein>
<sequence>MVDWPPASRANDEWVPRTVAANSDGVRFSEVLTVAADPAADVADIHGAAKFRRNVNR</sequence>
<reference evidence="1 2" key="1">
    <citation type="journal article" date="2013" name="BMC Genomics">
        <title>The miniature genome of a carnivorous plant Genlisea aurea contains a low number of genes and short non-coding sequences.</title>
        <authorList>
            <person name="Leushkin E.V."/>
            <person name="Sutormin R.A."/>
            <person name="Nabieva E.R."/>
            <person name="Penin A.A."/>
            <person name="Kondrashov A.S."/>
            <person name="Logacheva M.D."/>
        </authorList>
    </citation>
    <scope>NUCLEOTIDE SEQUENCE [LARGE SCALE GENOMIC DNA]</scope>
</reference>
<proteinExistence type="predicted"/>
<comment type="caution">
    <text evidence="1">The sequence shown here is derived from an EMBL/GenBank/DDBJ whole genome shotgun (WGS) entry which is preliminary data.</text>
</comment>
<dbReference type="AlphaFoldDB" id="S8DWN4"/>
<gene>
    <name evidence="1" type="ORF">M569_07166</name>
</gene>
<dbReference type="EMBL" id="AUSU01003022">
    <property type="protein sequence ID" value="EPS67618.1"/>
    <property type="molecule type" value="Genomic_DNA"/>
</dbReference>
<accession>S8DWN4</accession>
<evidence type="ECO:0000313" key="2">
    <source>
        <dbReference type="Proteomes" id="UP000015453"/>
    </source>
</evidence>